<dbReference type="HOGENOM" id="CLU_1897743_0_0_1"/>
<dbReference type="EMBL" id="CH476618">
    <property type="protein sequence ID" value="EEP82002.1"/>
    <property type="molecule type" value="Genomic_DNA"/>
</dbReference>
<dbReference type="AlphaFoldDB" id="C4JWC5"/>
<dbReference type="KEGG" id="ure:UREG_06867"/>
<dbReference type="PANTHER" id="PTHR38797">
    <property type="entry name" value="NUCLEAR PORE COMPLEX PROTEIN NUP85-RELATED"/>
    <property type="match status" value="1"/>
</dbReference>
<evidence type="ECO:0000313" key="1">
    <source>
        <dbReference type="EMBL" id="EEP82002.1"/>
    </source>
</evidence>
<dbReference type="InterPro" id="IPR053204">
    <property type="entry name" value="Oxopyrrolidines_Biosynth-assoc"/>
</dbReference>
<dbReference type="OrthoDB" id="3350591at2759"/>
<dbReference type="Pfam" id="PF12311">
    <property type="entry name" value="DUF3632"/>
    <property type="match status" value="1"/>
</dbReference>
<organism evidence="1 2">
    <name type="scientific">Uncinocarpus reesii (strain UAMH 1704)</name>
    <dbReference type="NCBI Taxonomy" id="336963"/>
    <lineage>
        <taxon>Eukaryota</taxon>
        <taxon>Fungi</taxon>
        <taxon>Dikarya</taxon>
        <taxon>Ascomycota</taxon>
        <taxon>Pezizomycotina</taxon>
        <taxon>Eurotiomycetes</taxon>
        <taxon>Eurotiomycetidae</taxon>
        <taxon>Onygenales</taxon>
        <taxon>Onygenaceae</taxon>
        <taxon>Uncinocarpus</taxon>
    </lineage>
</organism>
<keyword evidence="2" id="KW-1185">Reference proteome</keyword>
<accession>C4JWC5</accession>
<name>C4JWC5_UNCRE</name>
<proteinExistence type="predicted"/>
<sequence>MSYSDALTLALDDPLPVQNQILNIIYNYLPPNSSTSLEDTARKLDQLHPDKRPDEPRVPKESSEDFVYSFWEPFHMLARLIPQDHPAMDMLVQLIIKLRDMPSRQVHLQGWGDFALWADLPLFGETFSTAYDVE</sequence>
<gene>
    <name evidence="1" type="ORF">UREG_06867</name>
</gene>
<protein>
    <submittedName>
        <fullName evidence="1">Uncharacterized protein</fullName>
    </submittedName>
</protein>
<dbReference type="RefSeq" id="XP_002583900.1">
    <property type="nucleotide sequence ID" value="XM_002583854.1"/>
</dbReference>
<dbReference type="GeneID" id="8437395"/>
<dbReference type="InParanoid" id="C4JWC5"/>
<dbReference type="OMA" id="AWIGPEC"/>
<dbReference type="InterPro" id="IPR022085">
    <property type="entry name" value="OpdG"/>
</dbReference>
<evidence type="ECO:0000313" key="2">
    <source>
        <dbReference type="Proteomes" id="UP000002058"/>
    </source>
</evidence>
<dbReference type="STRING" id="336963.C4JWC5"/>
<dbReference type="Proteomes" id="UP000002058">
    <property type="component" value="Unassembled WGS sequence"/>
</dbReference>
<dbReference type="VEuPathDB" id="FungiDB:UREG_06867"/>
<reference evidence="2" key="1">
    <citation type="journal article" date="2009" name="Genome Res.">
        <title>Comparative genomic analyses of the human fungal pathogens Coccidioides and their relatives.</title>
        <authorList>
            <person name="Sharpton T.J."/>
            <person name="Stajich J.E."/>
            <person name="Rounsley S.D."/>
            <person name="Gardner M.J."/>
            <person name="Wortman J.R."/>
            <person name="Jordar V.S."/>
            <person name="Maiti R."/>
            <person name="Kodira C.D."/>
            <person name="Neafsey D.E."/>
            <person name="Zeng Q."/>
            <person name="Hung C.-Y."/>
            <person name="McMahan C."/>
            <person name="Muszewska A."/>
            <person name="Grynberg M."/>
            <person name="Mandel M.A."/>
            <person name="Kellner E.M."/>
            <person name="Barker B.M."/>
            <person name="Galgiani J.N."/>
            <person name="Orbach M.J."/>
            <person name="Kirkland T.N."/>
            <person name="Cole G.T."/>
            <person name="Henn M.R."/>
            <person name="Birren B.W."/>
            <person name="Taylor J.W."/>
        </authorList>
    </citation>
    <scope>NUCLEOTIDE SEQUENCE [LARGE SCALE GENOMIC DNA]</scope>
    <source>
        <strain evidence="2">UAMH 1704</strain>
    </source>
</reference>
<dbReference type="eggNOG" id="ENOG502S7Q5">
    <property type="taxonomic scope" value="Eukaryota"/>
</dbReference>
<dbReference type="PANTHER" id="PTHR38797:SF4">
    <property type="entry name" value="NUCLEAR PORE COMPLEX PROTEIN NUP85"/>
    <property type="match status" value="1"/>
</dbReference>